<reference evidence="1 2" key="2">
    <citation type="journal article" date="2022" name="Mol. Ecol. Resour.">
        <title>The genomes of chicory, endive, great burdock and yacon provide insights into Asteraceae paleo-polyploidization history and plant inulin production.</title>
        <authorList>
            <person name="Fan W."/>
            <person name="Wang S."/>
            <person name="Wang H."/>
            <person name="Wang A."/>
            <person name="Jiang F."/>
            <person name="Liu H."/>
            <person name="Zhao H."/>
            <person name="Xu D."/>
            <person name="Zhang Y."/>
        </authorList>
    </citation>
    <scope>NUCLEOTIDE SEQUENCE [LARGE SCALE GENOMIC DNA]</scope>
    <source>
        <strain evidence="2">cv. Niubang</strain>
    </source>
</reference>
<evidence type="ECO:0000313" key="1">
    <source>
        <dbReference type="EMBL" id="KAI3678153.1"/>
    </source>
</evidence>
<proteinExistence type="predicted"/>
<reference evidence="2" key="1">
    <citation type="journal article" date="2022" name="Mol. Ecol. Resour.">
        <title>The genomes of chicory, endive, great burdock and yacon provide insights into Asteraceae palaeo-polyploidization history and plant inulin production.</title>
        <authorList>
            <person name="Fan W."/>
            <person name="Wang S."/>
            <person name="Wang H."/>
            <person name="Wang A."/>
            <person name="Jiang F."/>
            <person name="Liu H."/>
            <person name="Zhao H."/>
            <person name="Xu D."/>
            <person name="Zhang Y."/>
        </authorList>
    </citation>
    <scope>NUCLEOTIDE SEQUENCE [LARGE SCALE GENOMIC DNA]</scope>
    <source>
        <strain evidence="2">cv. Niubang</strain>
    </source>
</reference>
<comment type="caution">
    <text evidence="1">The sequence shown here is derived from an EMBL/GenBank/DDBJ whole genome shotgun (WGS) entry which is preliminary data.</text>
</comment>
<protein>
    <submittedName>
        <fullName evidence="1">Uncharacterized protein</fullName>
    </submittedName>
</protein>
<organism evidence="1 2">
    <name type="scientific">Arctium lappa</name>
    <name type="common">Greater burdock</name>
    <name type="synonym">Lappa major</name>
    <dbReference type="NCBI Taxonomy" id="4217"/>
    <lineage>
        <taxon>Eukaryota</taxon>
        <taxon>Viridiplantae</taxon>
        <taxon>Streptophyta</taxon>
        <taxon>Embryophyta</taxon>
        <taxon>Tracheophyta</taxon>
        <taxon>Spermatophyta</taxon>
        <taxon>Magnoliopsida</taxon>
        <taxon>eudicotyledons</taxon>
        <taxon>Gunneridae</taxon>
        <taxon>Pentapetalae</taxon>
        <taxon>asterids</taxon>
        <taxon>campanulids</taxon>
        <taxon>Asterales</taxon>
        <taxon>Asteraceae</taxon>
        <taxon>Carduoideae</taxon>
        <taxon>Cardueae</taxon>
        <taxon>Arctiinae</taxon>
        <taxon>Arctium</taxon>
    </lineage>
</organism>
<accession>A0ACB8Y279</accession>
<gene>
    <name evidence="1" type="ORF">L6452_37435</name>
</gene>
<name>A0ACB8Y279_ARCLA</name>
<dbReference type="EMBL" id="CM042060">
    <property type="protein sequence ID" value="KAI3678153.1"/>
    <property type="molecule type" value="Genomic_DNA"/>
</dbReference>
<dbReference type="Proteomes" id="UP001055879">
    <property type="component" value="Linkage Group LG14"/>
</dbReference>
<sequence>MYHIQNLKRSSFLRWVFVDLNTQSICSTGSYHDIQNPRFYSTKSACKTKNTQKLNEFFTDDRNVGLWSRVACREAQDALLEYLHSTRSLQFMDAENISRNSPRFLGKLLKGIENKESVGQSVARFLRYHPINEFEPFFESMGLEPCEFSMLLPRNLMFLSDDNVLLENYHVFCQYGFAPNKIGKIYKQVKEVFRYNDGVLLSLLQDLQNVVLDQSAVIKLVGSCPSILIGDEMHDVVLKVVTELKTVGIVNGWFIEHLSEEDYYDWKHILELLCLFKRLGFDDEQLGRLFRKHPTILLQNSGGTATSIIGFLLKFGASKNEILSLFLKFPEVKVDEFVSNLRRSYYFLEKIEMDVHSIAKILCSHPHLLGSCSLKGVKTALNCLNSGKKRLCTIIEKNPEELKNLALGLKVEPLPTAKDGTLEKTKFLLDMGFTENSSEMKRALKRFRGRAGELQERFDCLVNVGFDPKHVAEMLKTSPQVVNQTTEVLEMKIDFLVNDLGYPLSSIATYPSSLSYAIEKVKLRCTMYKWLHEQGTTNSLALSTILACSENKFIKDMVNRHPNGIEVYESLKRQSFLHSETVSKQEEEVVYDPWARGYQVGFIILLFCLKETQWPRLELTTYGRNPKV</sequence>
<evidence type="ECO:0000313" key="2">
    <source>
        <dbReference type="Proteomes" id="UP001055879"/>
    </source>
</evidence>
<keyword evidence="2" id="KW-1185">Reference proteome</keyword>